<evidence type="ECO:0008006" key="5">
    <source>
        <dbReference type="Google" id="ProtNLM"/>
    </source>
</evidence>
<evidence type="ECO:0000313" key="3">
    <source>
        <dbReference type="EMBL" id="CBL18285.1"/>
    </source>
</evidence>
<organism evidence="3 4">
    <name type="scientific">Ruminococcus champanellensis (strain DSM 18848 / JCM 17042 / KCTC 15320 / 18P13)</name>
    <dbReference type="NCBI Taxonomy" id="213810"/>
    <lineage>
        <taxon>Bacteria</taxon>
        <taxon>Bacillati</taxon>
        <taxon>Bacillota</taxon>
        <taxon>Clostridia</taxon>
        <taxon>Eubacteriales</taxon>
        <taxon>Oscillospiraceae</taxon>
        <taxon>Ruminococcus</taxon>
    </lineage>
</organism>
<feature type="region of interest" description="Disordered" evidence="1">
    <location>
        <begin position="30"/>
        <end position="53"/>
    </location>
</feature>
<reference evidence="3" key="1">
    <citation type="submission" date="2010-03" db="EMBL/GenBank/DDBJ databases">
        <title>The genome sequence of Ruminococcus sp. 18P13.</title>
        <authorList>
            <consortium name="metaHIT consortium -- http://www.metahit.eu/"/>
            <person name="Pajon A."/>
            <person name="Turner K."/>
            <person name="Parkhill J."/>
            <person name="Bernalier A."/>
        </authorList>
    </citation>
    <scope>NUCLEOTIDE SEQUENCE [LARGE SCALE GENOMIC DNA]</scope>
    <source>
        <strain evidence="3">Type strain: 18P13</strain>
    </source>
</reference>
<dbReference type="KEGG" id="rch:RUM_22870"/>
<keyword evidence="4" id="KW-1185">Reference proteome</keyword>
<accession>D4LF90</accession>
<dbReference type="RefSeq" id="WP_015559191.1">
    <property type="nucleotide sequence ID" value="NC_021039.1"/>
</dbReference>
<evidence type="ECO:0000256" key="2">
    <source>
        <dbReference type="SAM" id="SignalP"/>
    </source>
</evidence>
<dbReference type="Pfam" id="PF18952">
    <property type="entry name" value="DUF5696"/>
    <property type="match status" value="1"/>
</dbReference>
<feature type="signal peptide" evidence="2">
    <location>
        <begin position="1"/>
        <end position="21"/>
    </location>
</feature>
<reference evidence="3" key="2">
    <citation type="submission" date="2010-03" db="EMBL/GenBank/DDBJ databases">
        <authorList>
            <person name="Pajon A."/>
        </authorList>
    </citation>
    <scope>NUCLEOTIDE SEQUENCE</scope>
    <source>
        <strain evidence="3">Type strain: 18P13</strain>
    </source>
</reference>
<dbReference type="BioCyc" id="RCHA213810:RUM_RS11115-MONOMER"/>
<dbReference type="AlphaFoldDB" id="D4LF90"/>
<sequence length="775" mass="84183">MQTKWKRMLACFLAMSMMASAGSIVVNSEGDKDAAGDKPAASDKEDTGESTVSDDFVARTEQQVLDSMIVAAENDKLIFYVWDYENATEDAPVEDIFALKNKETGYIWWSSPFNAGGDPNATPTLRKELASALTIEYGDPKSRSTSYVRSGDSSRCAFSYSSITDGVKVTYNFRKAGIQIPVEYTLKEDYLSVRINTEKITEKNTSEKLLTSIKLLTAFGAGDSEAEGYFVVPDGSGARINFNNGKTNASVYAQRVYGKDITAVPTTKGAVTEQVYLPMYGIVRDDNALMVVADKGDSNAQINAAVSGQSKSSYNLCNFQFILRSTDTFYMGGDTTPLTVFESGSIKTKEIAVRYYPVADTAGTTDYVDVAAAYRNYLTTDGGVTPKVQPNASDLYVDIYGGVEKSTNILGIPVTLKTAMTDFDQTREIISSLKDRGVDDMVVALNNWTNAGIAGKVDYKAKAAGVLGGKSDFQDLTKYLSDNGIAYYPTVNNKKFYSGQGFFAFTDTAIRVSGSYSRIVSYERAFGTPDSFKDTISLLSPSNFSEIYSDLTDNYSKAGITGVSIGEMTSLLYGDYGKKAISRDDMKNIMTDSLSGMQKGVGSVLADTANAYALPYVDHVTNVPLSSSGFDVIDEDLPLYQLVMHGVLPYATTAINGSADSERLLLQAIATGSNLHFDLLHEETSELKDTDFDIYYYAHYANWLDTAAQEYKLASTVTGAVSDQTIVDYIQQDDVITTTYANGTVTTVNLKTGQITCNGTSYALSDYVEEGGLLS</sequence>
<dbReference type="PATRIC" id="fig|213810.4.peg.2175"/>
<proteinExistence type="predicted"/>
<dbReference type="GeneID" id="83156935"/>
<protein>
    <recommendedName>
        <fullName evidence="5">DUF5057 domain-containing protein</fullName>
    </recommendedName>
</protein>
<dbReference type="EMBL" id="FP929052">
    <property type="protein sequence ID" value="CBL18285.1"/>
    <property type="molecule type" value="Genomic_DNA"/>
</dbReference>
<feature type="compositionally biased region" description="Basic and acidic residues" evidence="1">
    <location>
        <begin position="30"/>
        <end position="47"/>
    </location>
</feature>
<dbReference type="Proteomes" id="UP000007054">
    <property type="component" value="Chromosome"/>
</dbReference>
<dbReference type="InterPro" id="IPR043751">
    <property type="entry name" value="DUF5696"/>
</dbReference>
<keyword evidence="2" id="KW-0732">Signal</keyword>
<feature type="chain" id="PRO_5039108895" description="DUF5057 domain-containing protein" evidence="2">
    <location>
        <begin position="22"/>
        <end position="775"/>
    </location>
</feature>
<gene>
    <name evidence="3" type="ordered locus">RUM_22870</name>
</gene>
<evidence type="ECO:0000256" key="1">
    <source>
        <dbReference type="SAM" id="MobiDB-lite"/>
    </source>
</evidence>
<name>D4LF90_RUMC1</name>
<dbReference type="STRING" id="213810.RUM_22870"/>
<evidence type="ECO:0000313" key="4">
    <source>
        <dbReference type="Proteomes" id="UP000007054"/>
    </source>
</evidence>
<dbReference type="HOGENOM" id="CLU_014011_0_0_9"/>